<reference evidence="3" key="1">
    <citation type="submission" date="2015-03" db="EMBL/GenBank/DDBJ databases">
        <authorList>
            <person name="Urmite Genomes"/>
        </authorList>
    </citation>
    <scope>NUCLEOTIDE SEQUENCE [LARGE SCALE GENOMIC DNA]</scope>
    <source>
        <strain evidence="3">Arc-Hr</strain>
    </source>
</reference>
<dbReference type="RefSeq" id="WP_042665003.1">
    <property type="nucleotide sequence ID" value="NZ_CABLRR010000001.1"/>
</dbReference>
<keyword evidence="1" id="KW-0812">Transmembrane</keyword>
<evidence type="ECO:0000313" key="3">
    <source>
        <dbReference type="Proteomes" id="UP000198902"/>
    </source>
</evidence>
<feature type="transmembrane region" description="Helical" evidence="1">
    <location>
        <begin position="58"/>
        <end position="79"/>
    </location>
</feature>
<sequence>MYNQHGGVPDDDQPTQQVVQPAQIDATERYVCSLIGLGAVAAVLFLFYPLLLAVTRPLHLLSITALVFVLATVWLVVWLGSELVWEWQTGRLFP</sequence>
<proteinExistence type="predicted"/>
<keyword evidence="1" id="KW-0472">Membrane</keyword>
<evidence type="ECO:0000313" key="2">
    <source>
        <dbReference type="EMBL" id="CQR48710.1"/>
    </source>
</evidence>
<name>A0A0D6JM65_9EURY</name>
<dbReference type="EMBL" id="CSTE01000001">
    <property type="protein sequence ID" value="CQR48710.1"/>
    <property type="molecule type" value="Genomic_DNA"/>
</dbReference>
<organism evidence="2 3">
    <name type="scientific">Haloferax massiliensis</name>
    <dbReference type="NCBI Taxonomy" id="1476858"/>
    <lineage>
        <taxon>Archaea</taxon>
        <taxon>Methanobacteriati</taxon>
        <taxon>Methanobacteriota</taxon>
        <taxon>Stenosarchaea group</taxon>
        <taxon>Halobacteria</taxon>
        <taxon>Halobacteriales</taxon>
        <taxon>Haloferacaceae</taxon>
        <taxon>Haloferax</taxon>
    </lineage>
</organism>
<keyword evidence="3" id="KW-1185">Reference proteome</keyword>
<dbReference type="AlphaFoldDB" id="A0A0D6JM65"/>
<keyword evidence="1" id="KW-1133">Transmembrane helix</keyword>
<dbReference type="OrthoDB" id="291467at2157"/>
<evidence type="ECO:0000256" key="1">
    <source>
        <dbReference type="SAM" id="Phobius"/>
    </source>
</evidence>
<gene>
    <name evidence="2" type="ORF">BN996_00157</name>
</gene>
<protein>
    <submittedName>
        <fullName evidence="2">Uncharacterized protein</fullName>
    </submittedName>
</protein>
<dbReference type="Proteomes" id="UP000198902">
    <property type="component" value="Unassembled WGS sequence"/>
</dbReference>
<accession>A0A0D6JM65</accession>
<feature type="transmembrane region" description="Helical" evidence="1">
    <location>
        <begin position="30"/>
        <end position="52"/>
    </location>
</feature>